<dbReference type="SUPFAM" id="SSF56436">
    <property type="entry name" value="C-type lectin-like"/>
    <property type="match status" value="1"/>
</dbReference>
<dbReference type="GO" id="GO:0004674">
    <property type="term" value="F:protein serine/threonine kinase activity"/>
    <property type="evidence" value="ECO:0007669"/>
    <property type="project" value="UniProtKB-EC"/>
</dbReference>
<dbReference type="InterPro" id="IPR005532">
    <property type="entry name" value="SUMF_dom"/>
</dbReference>
<dbReference type="AlphaFoldDB" id="A0A5M8P535"/>
<comment type="caution">
    <text evidence="4">The sequence shown here is derived from an EMBL/GenBank/DDBJ whole genome shotgun (WGS) entry which is preliminary data.</text>
</comment>
<feature type="region of interest" description="Disordered" evidence="1">
    <location>
        <begin position="151"/>
        <end position="176"/>
    </location>
</feature>
<organism evidence="4 5">
    <name type="scientific">Candidatus Ordinivivax streblomastigis</name>
    <dbReference type="NCBI Taxonomy" id="2540710"/>
    <lineage>
        <taxon>Bacteria</taxon>
        <taxon>Pseudomonadati</taxon>
        <taxon>Bacteroidota</taxon>
        <taxon>Bacteroidia</taxon>
        <taxon>Bacteroidales</taxon>
        <taxon>Candidatus Ordinivivax</taxon>
    </lineage>
</organism>
<evidence type="ECO:0000259" key="3">
    <source>
        <dbReference type="Pfam" id="PF03781"/>
    </source>
</evidence>
<evidence type="ECO:0000256" key="1">
    <source>
        <dbReference type="SAM" id="MobiDB-lite"/>
    </source>
</evidence>
<dbReference type="Gene3D" id="3.90.1580.10">
    <property type="entry name" value="paralog of FGE (formylglycine-generating enzyme)"/>
    <property type="match status" value="1"/>
</dbReference>
<evidence type="ECO:0000313" key="5">
    <source>
        <dbReference type="Proteomes" id="UP000324575"/>
    </source>
</evidence>
<dbReference type="Proteomes" id="UP000324575">
    <property type="component" value="Unassembled WGS sequence"/>
</dbReference>
<accession>A0A5M8P535</accession>
<evidence type="ECO:0000256" key="2">
    <source>
        <dbReference type="SAM" id="SignalP"/>
    </source>
</evidence>
<feature type="signal peptide" evidence="2">
    <location>
        <begin position="1"/>
        <end position="19"/>
    </location>
</feature>
<feature type="domain" description="Sulfatase-modifying factor enzyme-like" evidence="3">
    <location>
        <begin position="176"/>
        <end position="405"/>
    </location>
</feature>
<reference evidence="4 5" key="1">
    <citation type="submission" date="2019-03" db="EMBL/GenBank/DDBJ databases">
        <title>Single cell metagenomics reveals metabolic interactions within the superorganism composed of flagellate Streblomastix strix and complex community of Bacteroidetes bacteria on its surface.</title>
        <authorList>
            <person name="Treitli S.C."/>
            <person name="Kolisko M."/>
            <person name="Husnik F."/>
            <person name="Keeling P."/>
            <person name="Hampl V."/>
        </authorList>
    </citation>
    <scope>NUCLEOTIDE SEQUENCE [LARGE SCALE GENOMIC DNA]</scope>
    <source>
        <strain evidence="4">St1</strain>
    </source>
</reference>
<protein>
    <submittedName>
        <fullName evidence="4">Serine/threonine-protein kinase pkn1</fullName>
        <ecNumber evidence="4">2.7.11.1</ecNumber>
    </submittedName>
</protein>
<dbReference type="PANTHER" id="PTHR23150:SF19">
    <property type="entry name" value="FORMYLGLYCINE-GENERATING ENZYME"/>
    <property type="match status" value="1"/>
</dbReference>
<dbReference type="EC" id="2.7.11.1" evidence="4"/>
<feature type="chain" id="PRO_5024286558" evidence="2">
    <location>
        <begin position="20"/>
        <end position="408"/>
    </location>
</feature>
<dbReference type="InterPro" id="IPR051043">
    <property type="entry name" value="Sulfatase_Mod_Factor_Kinase"/>
</dbReference>
<dbReference type="InterPro" id="IPR042095">
    <property type="entry name" value="SUMF_sf"/>
</dbReference>
<dbReference type="Pfam" id="PF03781">
    <property type="entry name" value="FGE-sulfatase"/>
    <property type="match status" value="1"/>
</dbReference>
<dbReference type="PANTHER" id="PTHR23150">
    <property type="entry name" value="SULFATASE MODIFYING FACTOR 1, 2"/>
    <property type="match status" value="1"/>
</dbReference>
<proteinExistence type="predicted"/>
<keyword evidence="4" id="KW-0808">Transferase</keyword>
<dbReference type="EMBL" id="SNRX01000001">
    <property type="protein sequence ID" value="KAA6303494.1"/>
    <property type="molecule type" value="Genomic_DNA"/>
</dbReference>
<name>A0A5M8P535_9BACT</name>
<dbReference type="InterPro" id="IPR016187">
    <property type="entry name" value="CTDL_fold"/>
</dbReference>
<sequence length="408" mass="44681">MKRTLILLFALLSLNMAYGQDKRQTVAIYTEDQSGKGYGDFGVEFITNAIVKRGNYDVVDVTAGFQRLVAAERNRQTSGSVSDAQIRKLGEESGAELICAVKIGIVDGKYYISGRFIAVESKGVPISARPKFFNSVSDGFEDACETITASMFGERGSGGGSRSNASSGNTQRHPAEPEMISVQGGTFWMGCSGEQGSDCESDESPLHSVTVSNFQIGKYEVTQKQWQLIMGTTVEQQRVKAGGSATYGVGDNFPVYYVSWEEAQEFISRLNAATGKQYRLPTEAEWEYAARGGNKSQGYKYSGSYSADAVAWYKDNSGSTNHAVGTKLPNELGIYDMSGSVWEWCFDWYGSYQSSSQTNTKGASTGSRRVLRGGCWFSYATRCRVSYRSNYTPSSRYSVIGFRVALSL</sequence>
<dbReference type="GO" id="GO:0120147">
    <property type="term" value="F:formylglycine-generating oxidase activity"/>
    <property type="evidence" value="ECO:0007669"/>
    <property type="project" value="TreeGrafter"/>
</dbReference>
<keyword evidence="4" id="KW-0418">Kinase</keyword>
<evidence type="ECO:0000313" key="4">
    <source>
        <dbReference type="EMBL" id="KAA6303494.1"/>
    </source>
</evidence>
<gene>
    <name evidence="4" type="ORF">EZS26_000045</name>
</gene>
<keyword evidence="2" id="KW-0732">Signal</keyword>